<dbReference type="AlphaFoldDB" id="A0A9N9RDM1"/>
<protein>
    <recommendedName>
        <fullName evidence="3">N-acetyltransferase domain-containing protein</fullName>
    </recommendedName>
</protein>
<proteinExistence type="predicted"/>
<reference evidence="1" key="2">
    <citation type="submission" date="2022-10" db="EMBL/GenBank/DDBJ databases">
        <authorList>
            <consortium name="ENA_rothamsted_submissions"/>
            <consortium name="culmorum"/>
            <person name="King R."/>
        </authorList>
    </citation>
    <scope>NUCLEOTIDE SEQUENCE</scope>
</reference>
<gene>
    <name evidence="1" type="ORF">DIATSA_LOCUS11965</name>
</gene>
<dbReference type="SUPFAM" id="SSF55729">
    <property type="entry name" value="Acyl-CoA N-acyltransferases (Nat)"/>
    <property type="match status" value="1"/>
</dbReference>
<keyword evidence="2" id="KW-1185">Reference proteome</keyword>
<evidence type="ECO:0008006" key="3">
    <source>
        <dbReference type="Google" id="ProtNLM"/>
    </source>
</evidence>
<reference evidence="1" key="1">
    <citation type="submission" date="2021-12" db="EMBL/GenBank/DDBJ databases">
        <authorList>
            <person name="King R."/>
        </authorList>
    </citation>
    <scope>NUCLEOTIDE SEQUENCE</scope>
</reference>
<dbReference type="GO" id="GO:0008080">
    <property type="term" value="F:N-acetyltransferase activity"/>
    <property type="evidence" value="ECO:0007669"/>
    <property type="project" value="TreeGrafter"/>
</dbReference>
<dbReference type="Gene3D" id="3.40.630.30">
    <property type="match status" value="1"/>
</dbReference>
<dbReference type="Proteomes" id="UP001153714">
    <property type="component" value="Chromosome 6"/>
</dbReference>
<sequence>MSWKRPKSLPIGQVWSRFQGRQRDGQPAKMYQIRDLEEGYRKQCLDMMQETFLRDEPLCAVLGIPSDPPSIVTIRANWEKYLDQGVSLACFTEVDGRPDELVAFNIIVVRTKDEEEEDIENVVGESWKKLLKTLVTAEKLVDVYSIYGVDKYLSSSGLTVLPACRGQNIGARMMAAREPLCKALDIHAVCTVFTAITSQVLAAKTGFEVLAELPYSKMAEQGVDLSASETKSAKVMGYKYNF</sequence>
<organism evidence="1 2">
    <name type="scientific">Diatraea saccharalis</name>
    <name type="common">sugarcane borer</name>
    <dbReference type="NCBI Taxonomy" id="40085"/>
    <lineage>
        <taxon>Eukaryota</taxon>
        <taxon>Metazoa</taxon>
        <taxon>Ecdysozoa</taxon>
        <taxon>Arthropoda</taxon>
        <taxon>Hexapoda</taxon>
        <taxon>Insecta</taxon>
        <taxon>Pterygota</taxon>
        <taxon>Neoptera</taxon>
        <taxon>Endopterygota</taxon>
        <taxon>Lepidoptera</taxon>
        <taxon>Glossata</taxon>
        <taxon>Ditrysia</taxon>
        <taxon>Pyraloidea</taxon>
        <taxon>Crambidae</taxon>
        <taxon>Crambinae</taxon>
        <taxon>Diatraea</taxon>
    </lineage>
</organism>
<accession>A0A9N9RDM1</accession>
<evidence type="ECO:0000313" key="2">
    <source>
        <dbReference type="Proteomes" id="UP001153714"/>
    </source>
</evidence>
<dbReference type="PANTHER" id="PTHR20905">
    <property type="entry name" value="N-ACETYLTRANSFERASE-RELATED"/>
    <property type="match status" value="1"/>
</dbReference>
<dbReference type="EMBL" id="OU893337">
    <property type="protein sequence ID" value="CAG9794605.1"/>
    <property type="molecule type" value="Genomic_DNA"/>
</dbReference>
<name>A0A9N9RDM1_9NEOP</name>
<dbReference type="PANTHER" id="PTHR20905:SF32">
    <property type="entry name" value="ARYLALKYLAMINE N-ACETYLTRANSFERASE-LIKE 7, ISOFORM A"/>
    <property type="match status" value="1"/>
</dbReference>
<dbReference type="OrthoDB" id="6896205at2759"/>
<dbReference type="InterPro" id="IPR016181">
    <property type="entry name" value="Acyl_CoA_acyltransferase"/>
</dbReference>
<evidence type="ECO:0000313" key="1">
    <source>
        <dbReference type="EMBL" id="CAG9794605.1"/>
    </source>
</evidence>